<proteinExistence type="predicted"/>
<evidence type="ECO:0000256" key="3">
    <source>
        <dbReference type="ARBA" id="ARBA00023163"/>
    </source>
</evidence>
<dbReference type="EMBL" id="JBINXB010000005">
    <property type="protein sequence ID" value="MFH6565657.1"/>
    <property type="molecule type" value="Genomic_DNA"/>
</dbReference>
<evidence type="ECO:0000313" key="6">
    <source>
        <dbReference type="Proteomes" id="UP001609821"/>
    </source>
</evidence>
<evidence type="ECO:0000256" key="1">
    <source>
        <dbReference type="ARBA" id="ARBA00023015"/>
    </source>
</evidence>
<comment type="caution">
    <text evidence="5">The sequence shown here is derived from an EMBL/GenBank/DDBJ whole genome shotgun (WGS) entry which is preliminary data.</text>
</comment>
<organism evidence="5 6">
    <name type="scientific">Pseudomonas kulmbachensis</name>
    <dbReference type="NCBI Taxonomy" id="3043408"/>
    <lineage>
        <taxon>Bacteria</taxon>
        <taxon>Pseudomonadati</taxon>
        <taxon>Pseudomonadota</taxon>
        <taxon>Gammaproteobacteria</taxon>
        <taxon>Pseudomonadales</taxon>
        <taxon>Pseudomonadaceae</taxon>
        <taxon>Pseudomonas</taxon>
    </lineage>
</organism>
<protein>
    <submittedName>
        <fullName evidence="5">Helix-turn-helix domain-containing protein</fullName>
    </submittedName>
</protein>
<dbReference type="SMART" id="SM00342">
    <property type="entry name" value="HTH_ARAC"/>
    <property type="match status" value="1"/>
</dbReference>
<evidence type="ECO:0000313" key="5">
    <source>
        <dbReference type="EMBL" id="MFH6565657.1"/>
    </source>
</evidence>
<dbReference type="PANTHER" id="PTHR43280:SF31">
    <property type="entry name" value="TRANSCRIPTIONAL REGULATORY PROTEIN"/>
    <property type="match status" value="1"/>
</dbReference>
<dbReference type="PRINTS" id="PR00032">
    <property type="entry name" value="HTHARAC"/>
</dbReference>
<keyword evidence="1" id="KW-0805">Transcription regulation</keyword>
<keyword evidence="2" id="KW-0238">DNA-binding</keyword>
<keyword evidence="3" id="KW-0804">Transcription</keyword>
<reference evidence="5 6" key="1">
    <citation type="submission" date="2024-10" db="EMBL/GenBank/DDBJ databases">
        <title>Aeromonas and Pseudomonas from the Cagarras Archipelago, Rio de Janeiro, Brazil.</title>
        <authorList>
            <person name="Canellas A.L.B."/>
            <person name="Laport M.S."/>
        </authorList>
    </citation>
    <scope>NUCLEOTIDE SEQUENCE [LARGE SCALE GENOMIC DNA]</scope>
    <source>
        <strain evidence="5 6">CPF-4</strain>
    </source>
</reference>
<dbReference type="InterPro" id="IPR035418">
    <property type="entry name" value="AraC-bd_2"/>
</dbReference>
<dbReference type="InterPro" id="IPR018060">
    <property type="entry name" value="HTH_AraC"/>
</dbReference>
<dbReference type="InterPro" id="IPR009057">
    <property type="entry name" value="Homeodomain-like_sf"/>
</dbReference>
<dbReference type="RefSeq" id="WP_395246831.1">
    <property type="nucleotide sequence ID" value="NZ_JBINXA010000015.1"/>
</dbReference>
<dbReference type="PANTHER" id="PTHR43280">
    <property type="entry name" value="ARAC-FAMILY TRANSCRIPTIONAL REGULATOR"/>
    <property type="match status" value="1"/>
</dbReference>
<keyword evidence="6" id="KW-1185">Reference proteome</keyword>
<gene>
    <name evidence="5" type="ORF">ACHMWK_06720</name>
</gene>
<dbReference type="Gene3D" id="1.10.10.60">
    <property type="entry name" value="Homeodomain-like"/>
    <property type="match status" value="1"/>
</dbReference>
<dbReference type="Proteomes" id="UP001609821">
    <property type="component" value="Unassembled WGS sequence"/>
</dbReference>
<dbReference type="PROSITE" id="PS01124">
    <property type="entry name" value="HTH_ARAC_FAMILY_2"/>
    <property type="match status" value="1"/>
</dbReference>
<evidence type="ECO:0000259" key="4">
    <source>
        <dbReference type="PROSITE" id="PS01124"/>
    </source>
</evidence>
<sequence>MSVFSSVCTEQFFHADRLLKWQELMSDCVGKAPDYVKRLETVSLEPLNNHPFSGRLEYGALGELHLCRMVCSPHRLSRNLSQALTSSDTPYFLTLQMSGVSHFEQCGNSFTLTPGDALLMDAGHPFNTTSMKGCESLILLCHGLSTPRCGESGLHLNKRNGLGRMLYNIITDAYTQYALLNDTTAHVLGLSIISLLNNALDNRQRQTKLEHDTQYFKKNRIQAFIEHNLGNRDLTIERIAEVAQCSVRTLHRVFETESGHSLSEYIWQRRLSRCAEDLRNPKRGVHSITDIAYGWGFNSSSHFSKAFKTVYGMSPRLFRESACLSMHH</sequence>
<evidence type="ECO:0000256" key="2">
    <source>
        <dbReference type="ARBA" id="ARBA00023125"/>
    </source>
</evidence>
<dbReference type="InterPro" id="IPR020449">
    <property type="entry name" value="Tscrpt_reg_AraC-type_HTH"/>
</dbReference>
<feature type="domain" description="HTH araC/xylS-type" evidence="4">
    <location>
        <begin position="219"/>
        <end position="321"/>
    </location>
</feature>
<dbReference type="Pfam" id="PF14525">
    <property type="entry name" value="AraC_binding_2"/>
    <property type="match status" value="1"/>
</dbReference>
<name>A0ABW7LVH7_9PSED</name>
<accession>A0ABW7LVH7</accession>
<dbReference type="SUPFAM" id="SSF46689">
    <property type="entry name" value="Homeodomain-like"/>
    <property type="match status" value="2"/>
</dbReference>
<dbReference type="Pfam" id="PF12833">
    <property type="entry name" value="HTH_18"/>
    <property type="match status" value="1"/>
</dbReference>